<comment type="similarity">
    <text evidence="1">Belongs to the histone deacetylase family.</text>
</comment>
<dbReference type="GO" id="GO:0004407">
    <property type="term" value="F:histone deacetylase activity"/>
    <property type="evidence" value="ECO:0007669"/>
    <property type="project" value="TreeGrafter"/>
</dbReference>
<dbReference type="InterPro" id="IPR023696">
    <property type="entry name" value="Ureohydrolase_dom_sf"/>
</dbReference>
<name>A0A2N1PNL4_9BACT</name>
<dbReference type="GO" id="GO:0040029">
    <property type="term" value="P:epigenetic regulation of gene expression"/>
    <property type="evidence" value="ECO:0007669"/>
    <property type="project" value="TreeGrafter"/>
</dbReference>
<protein>
    <submittedName>
        <fullName evidence="3">Histone deacetylase</fullName>
    </submittedName>
</protein>
<dbReference type="Pfam" id="PF00850">
    <property type="entry name" value="Hist_deacetyl"/>
    <property type="match status" value="1"/>
</dbReference>
<dbReference type="PANTHER" id="PTHR10625">
    <property type="entry name" value="HISTONE DEACETYLASE HDAC1-RELATED"/>
    <property type="match status" value="1"/>
</dbReference>
<evidence type="ECO:0000313" key="3">
    <source>
        <dbReference type="EMBL" id="PKK89910.1"/>
    </source>
</evidence>
<dbReference type="SUPFAM" id="SSF52768">
    <property type="entry name" value="Arginase/deacetylase"/>
    <property type="match status" value="1"/>
</dbReference>
<comment type="caution">
    <text evidence="3">The sequence shown here is derived from an EMBL/GenBank/DDBJ whole genome shotgun (WGS) entry which is preliminary data.</text>
</comment>
<dbReference type="InterPro" id="IPR023801">
    <property type="entry name" value="His_deacetylse_dom"/>
</dbReference>
<gene>
    <name evidence="3" type="ORF">CVV64_12220</name>
</gene>
<sequence>MNGSGQVSSTSFLPDAGHTLGIVFFPAFDWAISPDHPEREERLLYTMDQILEEGLNLIPGISMSNPVMATDSDIERAHFCVPDASTLMDLPHRISAGGAMEVARRVLAGEVERGFAMVRPPGHHAMKVVHGSRGFCLVNNEAVMIEYMRSLKPGLRVAIVDTDCHHGDGTQDIYCCDPDTLFISIHQDGSTIFPGTGSATEMGFGAGLGFTVNVPLLPGSGDDSLLYAIENLVMPILEDFKPDIIINSAGQDNHYSDPITSMNVTAGGYARMADLLGAHIAVLEGGYSVQGALPYVNMGIILAMAGLDFSAVIEPDLHLRSLKDSTANMEHTRRICESQLGIWKRGDLIRERASRDSTPLNRRIFYDTDGFLVRESLEWYGCGSCPGFSVIRSYRAGQVSSHTSGQSIRKKPVRSGSVLAISPHSRCCGNCHDRAEALYLGGDGASWHHVMIGPLNGYGLRSRYQA</sequence>
<dbReference type="Proteomes" id="UP000233256">
    <property type="component" value="Unassembled WGS sequence"/>
</dbReference>
<evidence type="ECO:0000313" key="4">
    <source>
        <dbReference type="Proteomes" id="UP000233256"/>
    </source>
</evidence>
<dbReference type="AlphaFoldDB" id="A0A2N1PNL4"/>
<dbReference type="Gene3D" id="3.40.800.20">
    <property type="entry name" value="Histone deacetylase domain"/>
    <property type="match status" value="1"/>
</dbReference>
<organism evidence="3 4">
    <name type="scientific">Candidatus Wallbacteria bacterium HGW-Wallbacteria-1</name>
    <dbReference type="NCBI Taxonomy" id="2013854"/>
    <lineage>
        <taxon>Bacteria</taxon>
        <taxon>Candidatus Walliibacteriota</taxon>
    </lineage>
</organism>
<evidence type="ECO:0000259" key="2">
    <source>
        <dbReference type="Pfam" id="PF00850"/>
    </source>
</evidence>
<dbReference type="InterPro" id="IPR000286">
    <property type="entry name" value="HDACs"/>
</dbReference>
<reference evidence="3 4" key="1">
    <citation type="journal article" date="2017" name="ISME J.">
        <title>Potential for microbial H2 and metal transformations associated with novel bacteria and archaea in deep terrestrial subsurface sediments.</title>
        <authorList>
            <person name="Hernsdorf A.W."/>
            <person name="Amano Y."/>
            <person name="Miyakawa K."/>
            <person name="Ise K."/>
            <person name="Suzuki Y."/>
            <person name="Anantharaman K."/>
            <person name="Probst A."/>
            <person name="Burstein D."/>
            <person name="Thomas B.C."/>
            <person name="Banfield J.F."/>
        </authorList>
    </citation>
    <scope>NUCLEOTIDE SEQUENCE [LARGE SCALE GENOMIC DNA]</scope>
    <source>
        <strain evidence="3">HGW-Wallbacteria-1</strain>
    </source>
</reference>
<proteinExistence type="inferred from homology"/>
<feature type="domain" description="Histone deacetylase" evidence="2">
    <location>
        <begin position="93"/>
        <end position="290"/>
    </location>
</feature>
<dbReference type="InterPro" id="IPR037138">
    <property type="entry name" value="His_deacetylse_dom_sf"/>
</dbReference>
<dbReference type="PRINTS" id="PR01270">
    <property type="entry name" value="HDASUPER"/>
</dbReference>
<evidence type="ECO:0000256" key="1">
    <source>
        <dbReference type="ARBA" id="ARBA00005947"/>
    </source>
</evidence>
<dbReference type="CDD" id="cd09992">
    <property type="entry name" value="HDAC_classII"/>
    <property type="match status" value="1"/>
</dbReference>
<dbReference type="PANTHER" id="PTHR10625:SF10">
    <property type="entry name" value="HISTONE DEACETYLASE HDAC1"/>
    <property type="match status" value="1"/>
</dbReference>
<dbReference type="EMBL" id="PGXC01000010">
    <property type="protein sequence ID" value="PKK89910.1"/>
    <property type="molecule type" value="Genomic_DNA"/>
</dbReference>
<accession>A0A2N1PNL4</accession>